<organism evidence="1 2">
    <name type="scientific">Kuraishia capsulata CBS 1993</name>
    <dbReference type="NCBI Taxonomy" id="1382522"/>
    <lineage>
        <taxon>Eukaryota</taxon>
        <taxon>Fungi</taxon>
        <taxon>Dikarya</taxon>
        <taxon>Ascomycota</taxon>
        <taxon>Saccharomycotina</taxon>
        <taxon>Pichiomycetes</taxon>
        <taxon>Pichiales</taxon>
        <taxon>Pichiaceae</taxon>
        <taxon>Kuraishia</taxon>
    </lineage>
</organism>
<gene>
    <name evidence="1" type="ORF">KUCA_T00000756001</name>
</gene>
<accession>W6MSM6</accession>
<reference evidence="1" key="1">
    <citation type="submission" date="2013-12" db="EMBL/GenBank/DDBJ databases">
        <authorList>
            <person name="Genoscope - CEA"/>
        </authorList>
    </citation>
    <scope>NUCLEOTIDE SEQUENCE</scope>
    <source>
        <strain evidence="1">CBS 1993</strain>
    </source>
</reference>
<dbReference type="Proteomes" id="UP000019384">
    <property type="component" value="Unassembled WGS sequence"/>
</dbReference>
<keyword evidence="2" id="KW-1185">Reference proteome</keyword>
<dbReference type="GeneID" id="34518193"/>
<protein>
    <submittedName>
        <fullName evidence="1">Uncharacterized protein</fullName>
    </submittedName>
</protein>
<dbReference type="HOGENOM" id="CLU_1396527_0_0_1"/>
<proteinExistence type="predicted"/>
<sequence length="195" mass="22619">MIRQVRRYRTLSLDSCAQSYYRRMESQRNTKSETLARGVRDEVSPNPRMDWMFDKNQRNDSYHHRVVSPKVEAYRHEILGQAYTKRLDQLTDEMILSCIYSDASYDLSVNGSKVNTLLVQLLGESALGVFYEKPNLSEMVEGLYKQRHIKTSSSMKSLRQLVGFISLTHGFGESEKFFLDQILTRSLIGSSRNNM</sequence>
<dbReference type="RefSeq" id="XP_022456805.1">
    <property type="nucleotide sequence ID" value="XM_022605325.1"/>
</dbReference>
<name>W6MSM6_9ASCO</name>
<reference evidence="1" key="2">
    <citation type="submission" date="2014-02" db="EMBL/GenBank/DDBJ databases">
        <title>Complete DNA sequence of /Kuraishia capsulata/ illustrates novel genomic features among budding yeasts (/Saccharomycotina/).</title>
        <authorList>
            <person name="Morales L."/>
            <person name="Noel B."/>
            <person name="Porcel B."/>
            <person name="Marcet-Houben M."/>
            <person name="Hullo M-F."/>
            <person name="Sacerdot C."/>
            <person name="Tekaia F."/>
            <person name="Leh-Louis V."/>
            <person name="Despons L."/>
            <person name="Khanna V."/>
            <person name="Aury J-M."/>
            <person name="Barbe V."/>
            <person name="Couloux A."/>
            <person name="Labadie K."/>
            <person name="Pelletier E."/>
            <person name="Souciet J-L."/>
            <person name="Boekhout T."/>
            <person name="Gabaldon T."/>
            <person name="Wincker P."/>
            <person name="Dujon B."/>
        </authorList>
    </citation>
    <scope>NUCLEOTIDE SEQUENCE</scope>
    <source>
        <strain evidence="1">CBS 1993</strain>
    </source>
</reference>
<dbReference type="EMBL" id="HG793125">
    <property type="protein sequence ID" value="CDK24790.1"/>
    <property type="molecule type" value="Genomic_DNA"/>
</dbReference>
<dbReference type="AlphaFoldDB" id="W6MSM6"/>
<evidence type="ECO:0000313" key="1">
    <source>
        <dbReference type="EMBL" id="CDK24790.1"/>
    </source>
</evidence>
<evidence type="ECO:0000313" key="2">
    <source>
        <dbReference type="Proteomes" id="UP000019384"/>
    </source>
</evidence>